<dbReference type="GO" id="GO:0004518">
    <property type="term" value="F:nuclease activity"/>
    <property type="evidence" value="ECO:0007669"/>
    <property type="project" value="InterPro"/>
</dbReference>
<dbReference type="PROSITE" id="PS51658">
    <property type="entry name" value="BFN"/>
    <property type="match status" value="1"/>
</dbReference>
<dbReference type="InterPro" id="IPR003729">
    <property type="entry name" value="Bi_nuclease_dom"/>
</dbReference>
<gene>
    <name evidence="2" type="ORF">P8935_15655</name>
</gene>
<dbReference type="Pfam" id="PF02577">
    <property type="entry name" value="BFN_dom"/>
    <property type="match status" value="1"/>
</dbReference>
<organism evidence="2">
    <name type="scientific">Telmatobacter sp. DSM 110680</name>
    <dbReference type="NCBI Taxonomy" id="3036704"/>
    <lineage>
        <taxon>Bacteria</taxon>
        <taxon>Pseudomonadati</taxon>
        <taxon>Acidobacteriota</taxon>
        <taxon>Terriglobia</taxon>
        <taxon>Terriglobales</taxon>
        <taxon>Acidobacteriaceae</taxon>
        <taxon>Telmatobacter</taxon>
    </lineage>
</organism>
<sequence length="162" mass="18220">MDIEVRIRGLMMDPATNMPIVVLKDVGSDTVMPIWVGIFEANAIAIEIEKVAAPRPMTHDLTRNLMRHMNGELEKIVITELRDDTFFAMLWIRQEGELITLDARPSDAIALALRADCPIFVSEQVMQSAKLNMNGPPEGPTAEELRGWLEGLNDEDLGRYKM</sequence>
<accession>A0AAU7DF75</accession>
<feature type="domain" description="BFN" evidence="1">
    <location>
        <begin position="2"/>
        <end position="133"/>
    </location>
</feature>
<evidence type="ECO:0000313" key="2">
    <source>
        <dbReference type="EMBL" id="XBH15999.1"/>
    </source>
</evidence>
<dbReference type="InterPro" id="IPR036104">
    <property type="entry name" value="BFN_sf"/>
</dbReference>
<dbReference type="Gene3D" id="3.10.690.10">
    <property type="entry name" value="Bifunctional nuclease domain"/>
    <property type="match status" value="1"/>
</dbReference>
<evidence type="ECO:0000259" key="1">
    <source>
        <dbReference type="PROSITE" id="PS51658"/>
    </source>
</evidence>
<reference evidence="2" key="1">
    <citation type="submission" date="2023-03" db="EMBL/GenBank/DDBJ databases">
        <title>Edaphobacter sp.</title>
        <authorList>
            <person name="Huber K.J."/>
            <person name="Papendorf J."/>
            <person name="Pilke C."/>
            <person name="Bunk B."/>
            <person name="Sproeer C."/>
            <person name="Pester M."/>
        </authorList>
    </citation>
    <scope>NUCLEOTIDE SEQUENCE</scope>
    <source>
        <strain evidence="2">DSM 110680</strain>
    </source>
</reference>
<name>A0AAU7DF75_9BACT</name>
<dbReference type="PANTHER" id="PTHR15160:SF1">
    <property type="entry name" value="VON HIPPEL-LINDAU DISEASE TUMOR SUPPRESSOR"/>
    <property type="match status" value="1"/>
</dbReference>
<dbReference type="RefSeq" id="WP_348261230.1">
    <property type="nucleotide sequence ID" value="NZ_CP121196.1"/>
</dbReference>
<dbReference type="PANTHER" id="PTHR15160">
    <property type="entry name" value="VON HIPPEL-LINDAU PROTEIN"/>
    <property type="match status" value="1"/>
</dbReference>
<dbReference type="SUPFAM" id="SSF103256">
    <property type="entry name" value="Hypothetical protein TM0160"/>
    <property type="match status" value="1"/>
</dbReference>
<protein>
    <submittedName>
        <fullName evidence="2">Bifunctional nuclease family protein</fullName>
    </submittedName>
</protein>
<proteinExistence type="predicted"/>
<dbReference type="AlphaFoldDB" id="A0AAU7DF75"/>
<dbReference type="EMBL" id="CP121196">
    <property type="protein sequence ID" value="XBH15999.1"/>
    <property type="molecule type" value="Genomic_DNA"/>
</dbReference>